<dbReference type="EMBL" id="AP006060">
    <property type="protein sequence ID" value="BAD29541.1"/>
    <property type="molecule type" value="Genomic_DNA"/>
</dbReference>
<name>Q6EP79_ORYSJ</name>
<gene>
    <name evidence="1" type="ORF">OSJNBb0005A04.12</name>
    <name evidence="2" type="ORF">P0135D07.39</name>
</gene>
<dbReference type="EMBL" id="AP005775">
    <property type="protein sequence ID" value="BAD29235.1"/>
    <property type="molecule type" value="Genomic_DNA"/>
</dbReference>
<protein>
    <submittedName>
        <fullName evidence="2">Uncharacterized protein</fullName>
    </submittedName>
</protein>
<dbReference type="AlphaFoldDB" id="Q6EP79"/>
<proteinExistence type="predicted"/>
<reference evidence="2" key="2">
    <citation type="submission" date="2002-11" db="EMBL/GenBank/DDBJ databases">
        <title>Oryza sativa nipponbare(GA3) genomic DNA, chromosome 2, PAC clone:P0135D07.</title>
        <authorList>
            <person name="Sasaki T."/>
            <person name="Matsumoto T."/>
            <person name="Katayose Y."/>
        </authorList>
    </citation>
    <scope>NUCLEOTIDE SEQUENCE</scope>
</reference>
<reference evidence="3" key="4">
    <citation type="journal article" date="2008" name="Nucleic Acids Res.">
        <title>The rice annotation project database (RAP-DB): 2008 update.</title>
        <authorList>
            <consortium name="The rice annotation project (RAP)"/>
        </authorList>
    </citation>
    <scope>GENOME REANNOTATION</scope>
    <source>
        <strain evidence="3">cv. Nipponbare</strain>
    </source>
</reference>
<dbReference type="SUPFAM" id="SSF52058">
    <property type="entry name" value="L domain-like"/>
    <property type="match status" value="1"/>
</dbReference>
<organism evidence="2 3">
    <name type="scientific">Oryza sativa subsp. japonica</name>
    <name type="common">Rice</name>
    <dbReference type="NCBI Taxonomy" id="39947"/>
    <lineage>
        <taxon>Eukaryota</taxon>
        <taxon>Viridiplantae</taxon>
        <taxon>Streptophyta</taxon>
        <taxon>Embryophyta</taxon>
        <taxon>Tracheophyta</taxon>
        <taxon>Spermatophyta</taxon>
        <taxon>Magnoliopsida</taxon>
        <taxon>Liliopsida</taxon>
        <taxon>Poales</taxon>
        <taxon>Poaceae</taxon>
        <taxon>BOP clade</taxon>
        <taxon>Oryzoideae</taxon>
        <taxon>Oryzeae</taxon>
        <taxon>Oryzinae</taxon>
        <taxon>Oryza</taxon>
        <taxon>Oryza sativa</taxon>
    </lineage>
</organism>
<accession>Q6EP79</accession>
<evidence type="ECO:0000313" key="2">
    <source>
        <dbReference type="EMBL" id="BAD29541.1"/>
    </source>
</evidence>
<dbReference type="Proteomes" id="UP000000763">
    <property type="component" value="Chromosome 2"/>
</dbReference>
<evidence type="ECO:0000313" key="3">
    <source>
        <dbReference type="Proteomes" id="UP000000763"/>
    </source>
</evidence>
<sequence>MGEFFTRERVWVLEWGHLISMGVGMGVTTDGEKGSVWLARRSWVAASNQGSCWEVGSIRQEPRHVAVTSGAHTSQILSGDVALSVLARLEFLMASAWGRSSPAPFSTFSPLANLKLLFLIDNSMYGAVPPSMGELYELYRLNL</sequence>
<evidence type="ECO:0000313" key="1">
    <source>
        <dbReference type="EMBL" id="BAD29235.1"/>
    </source>
</evidence>
<reference evidence="1" key="1">
    <citation type="submission" date="2002-09" db="EMBL/GenBank/DDBJ databases">
        <title>Oryza sativa nipponbare(GA3) genomic DNA, chromosome 2, BAC clone:OSJNBb0005A04.</title>
        <authorList>
            <person name="Sasaki T."/>
            <person name="Matsumoto T."/>
            <person name="Katayose Y."/>
        </authorList>
    </citation>
    <scope>NUCLEOTIDE SEQUENCE</scope>
</reference>
<reference evidence="3" key="3">
    <citation type="journal article" date="2005" name="Nature">
        <title>The map-based sequence of the rice genome.</title>
        <authorList>
            <consortium name="International rice genome sequencing project (IRGSP)"/>
            <person name="Matsumoto T."/>
            <person name="Wu J."/>
            <person name="Kanamori H."/>
            <person name="Katayose Y."/>
            <person name="Fujisawa M."/>
            <person name="Namiki N."/>
            <person name="Mizuno H."/>
            <person name="Yamamoto K."/>
            <person name="Antonio B.A."/>
            <person name="Baba T."/>
            <person name="Sakata K."/>
            <person name="Nagamura Y."/>
            <person name="Aoki H."/>
            <person name="Arikawa K."/>
            <person name="Arita K."/>
            <person name="Bito T."/>
            <person name="Chiden Y."/>
            <person name="Fujitsuka N."/>
            <person name="Fukunaka R."/>
            <person name="Hamada M."/>
            <person name="Harada C."/>
            <person name="Hayashi A."/>
            <person name="Hijishita S."/>
            <person name="Honda M."/>
            <person name="Hosokawa S."/>
            <person name="Ichikawa Y."/>
            <person name="Idonuma A."/>
            <person name="Iijima M."/>
            <person name="Ikeda M."/>
            <person name="Ikeno M."/>
            <person name="Ito K."/>
            <person name="Ito S."/>
            <person name="Ito T."/>
            <person name="Ito Y."/>
            <person name="Ito Y."/>
            <person name="Iwabuchi A."/>
            <person name="Kamiya K."/>
            <person name="Karasawa W."/>
            <person name="Kurita K."/>
            <person name="Katagiri S."/>
            <person name="Kikuta A."/>
            <person name="Kobayashi H."/>
            <person name="Kobayashi N."/>
            <person name="Machita K."/>
            <person name="Maehara T."/>
            <person name="Masukawa M."/>
            <person name="Mizubayashi T."/>
            <person name="Mukai Y."/>
            <person name="Nagasaki H."/>
            <person name="Nagata Y."/>
            <person name="Naito S."/>
            <person name="Nakashima M."/>
            <person name="Nakama Y."/>
            <person name="Nakamichi Y."/>
            <person name="Nakamura M."/>
            <person name="Meguro A."/>
            <person name="Negishi M."/>
            <person name="Ohta I."/>
            <person name="Ohta T."/>
            <person name="Okamoto M."/>
            <person name="Ono N."/>
            <person name="Saji S."/>
            <person name="Sakaguchi M."/>
            <person name="Sakai K."/>
            <person name="Shibata M."/>
            <person name="Shimokawa T."/>
            <person name="Song J."/>
            <person name="Takazaki Y."/>
            <person name="Terasawa K."/>
            <person name="Tsugane M."/>
            <person name="Tsuji K."/>
            <person name="Ueda S."/>
            <person name="Waki K."/>
            <person name="Yamagata H."/>
            <person name="Yamamoto M."/>
            <person name="Yamamoto S."/>
            <person name="Yamane H."/>
            <person name="Yoshiki S."/>
            <person name="Yoshihara R."/>
            <person name="Yukawa K."/>
            <person name="Zhong H."/>
            <person name="Yano M."/>
            <person name="Yuan Q."/>
            <person name="Ouyang S."/>
            <person name="Liu J."/>
            <person name="Jones K.M."/>
            <person name="Gansberger K."/>
            <person name="Moffat K."/>
            <person name="Hill J."/>
            <person name="Bera J."/>
            <person name="Fadrosh D."/>
            <person name="Jin S."/>
            <person name="Johri S."/>
            <person name="Kim M."/>
            <person name="Overton L."/>
            <person name="Reardon M."/>
            <person name="Tsitrin T."/>
            <person name="Vuong H."/>
            <person name="Weaver B."/>
            <person name="Ciecko A."/>
            <person name="Tallon L."/>
            <person name="Jackson J."/>
            <person name="Pai G."/>
            <person name="Aken S.V."/>
            <person name="Utterback T."/>
            <person name="Reidmuller S."/>
            <person name="Feldblyum T."/>
            <person name="Hsiao J."/>
            <person name="Zismann V."/>
            <person name="Iobst S."/>
            <person name="de Vazeille A.R."/>
            <person name="Buell C.R."/>
            <person name="Ying K."/>
            <person name="Li Y."/>
            <person name="Lu T."/>
            <person name="Huang Y."/>
            <person name="Zhao Q."/>
            <person name="Feng Q."/>
            <person name="Zhang L."/>
            <person name="Zhu J."/>
            <person name="Weng Q."/>
            <person name="Mu J."/>
            <person name="Lu Y."/>
            <person name="Fan D."/>
            <person name="Liu Y."/>
            <person name="Guan J."/>
            <person name="Zhang Y."/>
            <person name="Yu S."/>
            <person name="Liu X."/>
            <person name="Zhang Y."/>
            <person name="Hong G."/>
            <person name="Han B."/>
            <person name="Choisne N."/>
            <person name="Demange N."/>
            <person name="Orjeda G."/>
            <person name="Samain S."/>
            <person name="Cattolico L."/>
            <person name="Pelletier E."/>
            <person name="Couloux A."/>
            <person name="Segurens B."/>
            <person name="Wincker P."/>
            <person name="D'Hont A."/>
            <person name="Scarpelli C."/>
            <person name="Weissenbach J."/>
            <person name="Salanoubat M."/>
            <person name="Quetier F."/>
            <person name="Yu Y."/>
            <person name="Kim H.R."/>
            <person name="Rambo T."/>
            <person name="Currie J."/>
            <person name="Collura K."/>
            <person name="Luo M."/>
            <person name="Yang T."/>
            <person name="Ammiraju J.S.S."/>
            <person name="Engler F."/>
            <person name="Soderlund C."/>
            <person name="Wing R.A."/>
            <person name="Palmer L.E."/>
            <person name="de la Bastide M."/>
            <person name="Spiegel L."/>
            <person name="Nascimento L."/>
            <person name="Zutavern T."/>
            <person name="O'Shaughnessy A."/>
            <person name="Dike S."/>
            <person name="Dedhia N."/>
            <person name="Preston R."/>
            <person name="Balija V."/>
            <person name="McCombie W.R."/>
            <person name="Chow T."/>
            <person name="Chen H."/>
            <person name="Chung M."/>
            <person name="Chen C."/>
            <person name="Shaw J."/>
            <person name="Wu H."/>
            <person name="Hsiao K."/>
            <person name="Chao Y."/>
            <person name="Chu M."/>
            <person name="Cheng C."/>
            <person name="Hour A."/>
            <person name="Lee P."/>
            <person name="Lin S."/>
            <person name="Lin Y."/>
            <person name="Liou J."/>
            <person name="Liu S."/>
            <person name="Hsing Y."/>
            <person name="Raghuvanshi S."/>
            <person name="Mohanty A."/>
            <person name="Bharti A.K."/>
            <person name="Gaur A."/>
            <person name="Gupta V."/>
            <person name="Kumar D."/>
            <person name="Ravi V."/>
            <person name="Vij S."/>
            <person name="Kapur A."/>
            <person name="Khurana P."/>
            <person name="Khurana P."/>
            <person name="Khurana J.P."/>
            <person name="Tyagi A.K."/>
            <person name="Gaikwad K."/>
            <person name="Singh A."/>
            <person name="Dalal V."/>
            <person name="Srivastava S."/>
            <person name="Dixit A."/>
            <person name="Pal A.K."/>
            <person name="Ghazi I.A."/>
            <person name="Yadav M."/>
            <person name="Pandit A."/>
            <person name="Bhargava A."/>
            <person name="Sureshbabu K."/>
            <person name="Batra K."/>
            <person name="Sharma T.R."/>
            <person name="Mohapatra T."/>
            <person name="Singh N.K."/>
            <person name="Messing J."/>
            <person name="Nelson A.B."/>
            <person name="Fuks G."/>
            <person name="Kavchok S."/>
            <person name="Keizer G."/>
            <person name="Linton E."/>
            <person name="Llaca V."/>
            <person name="Song R."/>
            <person name="Tanyolac B."/>
            <person name="Young S."/>
            <person name="Ho-Il K."/>
            <person name="Hahn J.H."/>
            <person name="Sangsakoo G."/>
            <person name="Vanavichit A."/>
            <person name="de Mattos Luiz.A.T."/>
            <person name="Zimmer P.D."/>
            <person name="Malone G."/>
            <person name="Dellagostin O."/>
            <person name="de Oliveira A.C."/>
            <person name="Bevan M."/>
            <person name="Bancroft I."/>
            <person name="Minx P."/>
            <person name="Cordum H."/>
            <person name="Wilson R."/>
            <person name="Cheng Z."/>
            <person name="Jin W."/>
            <person name="Jiang J."/>
            <person name="Leong S.A."/>
            <person name="Iwama H."/>
            <person name="Gojobori T."/>
            <person name="Itoh T."/>
            <person name="Niimura Y."/>
            <person name="Fujii Y."/>
            <person name="Habara T."/>
            <person name="Sakai H."/>
            <person name="Sato Y."/>
            <person name="Wilson G."/>
            <person name="Kumar K."/>
            <person name="McCouch S."/>
            <person name="Juretic N."/>
            <person name="Hoen D."/>
            <person name="Wright S."/>
            <person name="Bruskiewich R."/>
            <person name="Bureau T."/>
            <person name="Miyao A."/>
            <person name="Hirochika H."/>
            <person name="Nishikawa T."/>
            <person name="Kadowaki K."/>
            <person name="Sugiura M."/>
            <person name="Burr B."/>
            <person name="Sasaki T."/>
        </authorList>
    </citation>
    <scope>NUCLEOTIDE SEQUENCE [LARGE SCALE GENOMIC DNA]</scope>
    <source>
        <strain evidence="3">cv. Nipponbare</strain>
    </source>
</reference>